<reference evidence="5" key="1">
    <citation type="submission" date="2020-09" db="EMBL/GenBank/DDBJ databases">
        <title>A novel bacterium of genus Neiella, isolated from South China Sea.</title>
        <authorList>
            <person name="Huang H."/>
            <person name="Mo K."/>
            <person name="Hu Y."/>
        </authorList>
    </citation>
    <scope>NUCLEOTIDE SEQUENCE</scope>
    <source>
        <strain evidence="5">HB171785</strain>
    </source>
</reference>
<keyword evidence="2 5" id="KW-0378">Hydrolase</keyword>
<evidence type="ECO:0000313" key="6">
    <source>
        <dbReference type="Proteomes" id="UP000638014"/>
    </source>
</evidence>
<name>A0A8J6QQF1_9GAMM</name>
<evidence type="ECO:0000259" key="4">
    <source>
        <dbReference type="Pfam" id="PF22666"/>
    </source>
</evidence>
<feature type="domain" description="Beta-mannosidase-like galactose-binding" evidence="4">
    <location>
        <begin position="1097"/>
        <end position="1187"/>
    </location>
</feature>
<dbReference type="Gene3D" id="2.60.120.260">
    <property type="entry name" value="Galactose-binding domain-like"/>
    <property type="match status" value="1"/>
</dbReference>
<keyword evidence="6" id="KW-1185">Reference proteome</keyword>
<protein>
    <submittedName>
        <fullName evidence="5">Glycoside hydrolase</fullName>
    </submittedName>
</protein>
<proteinExistence type="predicted"/>
<evidence type="ECO:0000313" key="5">
    <source>
        <dbReference type="EMBL" id="MBD1388684.1"/>
    </source>
</evidence>
<evidence type="ECO:0000256" key="1">
    <source>
        <dbReference type="ARBA" id="ARBA00022729"/>
    </source>
</evidence>
<dbReference type="Pfam" id="PF17132">
    <property type="entry name" value="Glyco_hydro_106"/>
    <property type="match status" value="1"/>
</dbReference>
<comment type="caution">
    <text evidence="5">The sequence shown here is derived from an EMBL/GenBank/DDBJ whole genome shotgun (WGS) entry which is preliminary data.</text>
</comment>
<dbReference type="SUPFAM" id="SSF49785">
    <property type="entry name" value="Galactose-binding domain-like"/>
    <property type="match status" value="1"/>
</dbReference>
<feature type="compositionally biased region" description="Polar residues" evidence="3">
    <location>
        <begin position="46"/>
        <end position="63"/>
    </location>
</feature>
<dbReference type="Pfam" id="PF22666">
    <property type="entry name" value="Glyco_hydro_2_N2"/>
    <property type="match status" value="1"/>
</dbReference>
<dbReference type="NCBIfam" id="NF045579">
    <property type="entry name" value="rhamnoside_JR"/>
    <property type="match status" value="1"/>
</dbReference>
<dbReference type="PANTHER" id="PTHR43817">
    <property type="entry name" value="GLYCOSYL HYDROLASE"/>
    <property type="match status" value="1"/>
</dbReference>
<dbReference type="InterPro" id="IPR054593">
    <property type="entry name" value="Beta-mannosidase-like_N2"/>
</dbReference>
<dbReference type="InterPro" id="IPR008979">
    <property type="entry name" value="Galactose-bd-like_sf"/>
</dbReference>
<sequence length="1226" mass="136467">MSAAAGANKAHRLLHIAGVCFISALVASCGEAPHQPAPDSAVAPATFQQSTEQQPTSKLHQPSSPMPESFYQASTAELKRNFQNPPDAVKPWVYWYWVNDHISKSGIENDLAAMQKAGISTALIGIIHLKPSIGGYGSVAALSDEWWDHLRFAIEKAADCDIDIGLFNSPGWSQSGGPWVNLDQSMRYLDSTEYQVSGPSHQPITLSEPDGFTQSVKVIAFKTPAGEAERLNQQQTTMSIESHGLSNPIDVSDSKALIDGDPQSVYLFPSELVNQKSEANSAAELQIDFNHQQPLRAQTLAIYPHQPFSAQATLSAKTASGEFQVIREFSLQRPRDKAAIGPDHDAPIVINFAPVESQQFRLSLTAIKQTKVNSEQVPGLKEVVLSAGYKLERYVEKKLAKVHPTPQPKHDSYIWPAPLTASEPAMAIDASQVLDVTEFVSNGQLNWHPPEGQWTVVHYFMRPTGTTNGPSSANARGPEIDKLSKSIAQFHFDAYIGQILTTMKPEQRRALKYAVVDSYEQGAQNWTDGFADKFQQQFGYDPIPFLPVYTGRIVNSAQQSERFLWDMRRLVADKVSYQYTAGLRERAHQHGLKLWLENYGHWGFPGEFLQYGGQADIVSGEFWASGNLGAIELKAASSAAHIYGHKTVMSESFTAGRSDSFKNHPWHFKKRGDWSFVEGINHTLLHVYIQQAYDDRFPGVNAWFGSEFNRHNPWFDFMGSWLDYIKRANYMMQQGNYVADIMYFIGEDVPKMTGELKPAVPAGYSYDFINAEVILNRLTVQDGEFVLPNGMRFKLLVLPNLATMRPQVLTKLSQLVADGGAIYGPKPSHSPSLQNYPAADKKVTQLANALWQQIDGYQIKQAQFGNGQVFYSTEAKVDLATIMAQLKRPEDLSGLPESVIWSHRQSDSHDIYFIANQSESDISIAPSFRSQADLRPPQRWDAVTGQIQQVGQFLQQQGRVTVPMTLKGLESTFVVFARTADTPAINSANSMQQPVIKAISKLDESLAIPTWLSSALDSSGNVILDVAANGNYQIEFTSNQKQQISVNDLPSPKVLEQPWQLTLQQNRDVATELELAQLVSLTELQPLALQHYSGVVSYRNEFQLDAQLLRSDQRWLLDLGEVGVIARVQVNGKDFGELWSRPLQVDITNALKAGHNQLHIEVATTWLNRLVGDQKYPEQWPDSAQPKQFQSQITFATKINKQTPLQPSGLIGPVQLKPIRTITLSH</sequence>
<feature type="region of interest" description="Disordered" evidence="3">
    <location>
        <begin position="33"/>
        <end position="68"/>
    </location>
</feature>
<dbReference type="AlphaFoldDB" id="A0A8J6QQF1"/>
<dbReference type="PANTHER" id="PTHR43817:SF1">
    <property type="entry name" value="HYDROLASE, FAMILY 43, PUTATIVE (AFU_ORTHOLOGUE AFUA_3G01660)-RELATED"/>
    <property type="match status" value="1"/>
</dbReference>
<dbReference type="EMBL" id="JACXAF010000004">
    <property type="protein sequence ID" value="MBD1388684.1"/>
    <property type="molecule type" value="Genomic_DNA"/>
</dbReference>
<dbReference type="Proteomes" id="UP000638014">
    <property type="component" value="Unassembled WGS sequence"/>
</dbReference>
<evidence type="ECO:0000256" key="3">
    <source>
        <dbReference type="SAM" id="MobiDB-lite"/>
    </source>
</evidence>
<dbReference type="CDD" id="cd03143">
    <property type="entry name" value="A4_beta-galactosidase_middle_domain"/>
    <property type="match status" value="1"/>
</dbReference>
<keyword evidence="1" id="KW-0732">Signal</keyword>
<organism evidence="5 6">
    <name type="scientific">Neiella litorisoli</name>
    <dbReference type="NCBI Taxonomy" id="2771431"/>
    <lineage>
        <taxon>Bacteria</taxon>
        <taxon>Pseudomonadati</taxon>
        <taxon>Pseudomonadota</taxon>
        <taxon>Gammaproteobacteria</taxon>
        <taxon>Alteromonadales</taxon>
        <taxon>Echinimonadaceae</taxon>
        <taxon>Neiella</taxon>
    </lineage>
</organism>
<gene>
    <name evidence="5" type="ORF">IC617_04510</name>
</gene>
<accession>A0A8J6QQF1</accession>
<dbReference type="GO" id="GO:0004553">
    <property type="term" value="F:hydrolase activity, hydrolyzing O-glycosyl compounds"/>
    <property type="evidence" value="ECO:0007669"/>
    <property type="project" value="UniProtKB-ARBA"/>
</dbReference>
<evidence type="ECO:0000256" key="2">
    <source>
        <dbReference type="ARBA" id="ARBA00022801"/>
    </source>
</evidence>